<protein>
    <submittedName>
        <fullName evidence="3">IS66 C-terminal element</fullName>
    </submittedName>
</protein>
<dbReference type="PANTHER" id="PTHR33678">
    <property type="entry name" value="BLL1576 PROTEIN"/>
    <property type="match status" value="1"/>
</dbReference>
<accession>A0A1M7YIB3</accession>
<name>A0A1M7YIB3_9BACT</name>
<evidence type="ECO:0000313" key="3">
    <source>
        <dbReference type="EMBL" id="SHO52336.1"/>
    </source>
</evidence>
<feature type="domain" description="Transposase IS66 central" evidence="1">
    <location>
        <begin position="1"/>
        <end position="51"/>
    </location>
</feature>
<dbReference type="Proteomes" id="UP000184603">
    <property type="component" value="Unassembled WGS sequence"/>
</dbReference>
<feature type="domain" description="Transposase IS66 C-terminal" evidence="2">
    <location>
        <begin position="58"/>
        <end position="95"/>
    </location>
</feature>
<proteinExistence type="predicted"/>
<gene>
    <name evidence="3" type="ORF">SAMN02745220_04524</name>
</gene>
<evidence type="ECO:0000313" key="4">
    <source>
        <dbReference type="Proteomes" id="UP000184603"/>
    </source>
</evidence>
<dbReference type="InterPro" id="IPR039552">
    <property type="entry name" value="IS66_C"/>
</dbReference>
<keyword evidence="4" id="KW-1185">Reference proteome</keyword>
<dbReference type="RefSeq" id="WP_234981252.1">
    <property type="nucleotide sequence ID" value="NZ_FRFE01000034.1"/>
</dbReference>
<dbReference type="InterPro" id="IPR052344">
    <property type="entry name" value="Transposase-related"/>
</dbReference>
<sequence length="112" mass="12333">VNYTLNQRSRLTVYLDQGVVGPDNNAAENAIRPFVIGRKNWLFAGNPAGAAASASLYSLVESAKANGLEPYRYLRFIFEKLPFAESQSDYEELLPNRLKAADLLLPQSISGV</sequence>
<dbReference type="AlphaFoldDB" id="A0A1M7YIB3"/>
<feature type="non-terminal residue" evidence="3">
    <location>
        <position position="1"/>
    </location>
</feature>
<dbReference type="InterPro" id="IPR004291">
    <property type="entry name" value="Transposase_IS66_central"/>
</dbReference>
<dbReference type="EMBL" id="FRFE01000034">
    <property type="protein sequence ID" value="SHO52336.1"/>
    <property type="molecule type" value="Genomic_DNA"/>
</dbReference>
<evidence type="ECO:0000259" key="1">
    <source>
        <dbReference type="Pfam" id="PF03050"/>
    </source>
</evidence>
<evidence type="ECO:0000259" key="2">
    <source>
        <dbReference type="Pfam" id="PF13817"/>
    </source>
</evidence>
<dbReference type="Pfam" id="PF13817">
    <property type="entry name" value="DDE_Tnp_IS66_C"/>
    <property type="match status" value="1"/>
</dbReference>
<organism evidence="3 4">
    <name type="scientific">Desulfopila aestuarii DSM 18488</name>
    <dbReference type="NCBI Taxonomy" id="1121416"/>
    <lineage>
        <taxon>Bacteria</taxon>
        <taxon>Pseudomonadati</taxon>
        <taxon>Thermodesulfobacteriota</taxon>
        <taxon>Desulfobulbia</taxon>
        <taxon>Desulfobulbales</taxon>
        <taxon>Desulfocapsaceae</taxon>
        <taxon>Desulfopila</taxon>
    </lineage>
</organism>
<reference evidence="3 4" key="1">
    <citation type="submission" date="2016-12" db="EMBL/GenBank/DDBJ databases">
        <authorList>
            <person name="Song W.-J."/>
            <person name="Kurnit D.M."/>
        </authorList>
    </citation>
    <scope>NUCLEOTIDE SEQUENCE [LARGE SCALE GENOMIC DNA]</scope>
    <source>
        <strain evidence="3 4">DSM 18488</strain>
    </source>
</reference>
<dbReference type="Pfam" id="PF03050">
    <property type="entry name" value="DDE_Tnp_IS66"/>
    <property type="match status" value="1"/>
</dbReference>
<dbReference type="PANTHER" id="PTHR33678:SF1">
    <property type="entry name" value="BLL1576 PROTEIN"/>
    <property type="match status" value="1"/>
</dbReference>